<dbReference type="Proteomes" id="UP001299046">
    <property type="component" value="Unassembled WGS sequence"/>
</dbReference>
<evidence type="ECO:0000313" key="4">
    <source>
        <dbReference type="Proteomes" id="UP001299046"/>
    </source>
</evidence>
<proteinExistence type="inferred from homology"/>
<accession>A0ABU5YQX1</accession>
<comment type="similarity">
    <text evidence="1">Belongs to the PemK/MazF family.</text>
</comment>
<dbReference type="SUPFAM" id="SSF50118">
    <property type="entry name" value="Cell growth inhibitor/plasmid maintenance toxic component"/>
    <property type="match status" value="1"/>
</dbReference>
<dbReference type="InterPro" id="IPR011067">
    <property type="entry name" value="Plasmid_toxin/cell-grow_inhib"/>
</dbReference>
<keyword evidence="2" id="KW-1277">Toxin-antitoxin system</keyword>
<protein>
    <submittedName>
        <fullName evidence="3">Type II toxin-antitoxin system PemK/MazF family toxin</fullName>
    </submittedName>
</protein>
<evidence type="ECO:0000256" key="1">
    <source>
        <dbReference type="ARBA" id="ARBA00007521"/>
    </source>
</evidence>
<dbReference type="InterPro" id="IPR003477">
    <property type="entry name" value="PemK-like"/>
</dbReference>
<keyword evidence="4" id="KW-1185">Reference proteome</keyword>
<dbReference type="Pfam" id="PF02452">
    <property type="entry name" value="PemK_toxin"/>
    <property type="match status" value="1"/>
</dbReference>
<sequence length="105" mass="11240">MSWPLSRGQVVRADIGLGEPKLFVVVSNNRRNRQLGDVLAARLTTSPKPALPSIVELPNETLTGRVVCDDIVALYRDEIRGVVAALSPLAMVAINRGLAAALDLP</sequence>
<dbReference type="RefSeq" id="WP_329800053.1">
    <property type="nucleotide sequence ID" value="NZ_JAYJJT010000035.1"/>
</dbReference>
<evidence type="ECO:0000313" key="3">
    <source>
        <dbReference type="EMBL" id="MEB3052135.1"/>
    </source>
</evidence>
<reference evidence="3 4" key="1">
    <citation type="submission" date="2023-12" db="EMBL/GenBank/DDBJ databases">
        <title>Description of new species of Mycobacterium terrae complex isolated from sewage at the Sao Paulo Zoological Park Foundation in Brazil.</title>
        <authorList>
            <person name="Romagnoli C.L."/>
            <person name="Conceicao E.C."/>
            <person name="Machado E."/>
            <person name="Barreto L.B.P.F."/>
            <person name="Sharma A."/>
            <person name="Silva N.M."/>
            <person name="Marques L.E."/>
            <person name="Juliana M.A."/>
            <person name="Lourenco M.C.S."/>
            <person name="Digiampietri L.A."/>
            <person name="Suffys P.N."/>
            <person name="Viana-Niero C."/>
        </authorList>
    </citation>
    <scope>NUCLEOTIDE SEQUENCE [LARGE SCALE GENOMIC DNA]</scope>
    <source>
        <strain evidence="3 4">MYC123</strain>
    </source>
</reference>
<gene>
    <name evidence="3" type="ORF">KV112_20720</name>
</gene>
<comment type="caution">
    <text evidence="3">The sequence shown here is derived from an EMBL/GenBank/DDBJ whole genome shotgun (WGS) entry which is preliminary data.</text>
</comment>
<dbReference type="Gene3D" id="2.30.30.110">
    <property type="match status" value="1"/>
</dbReference>
<organism evidence="3 4">
    <name type="scientific">[Mycobacterium] zoologicum</name>
    <dbReference type="NCBI Taxonomy" id="2872311"/>
    <lineage>
        <taxon>Bacteria</taxon>
        <taxon>Bacillati</taxon>
        <taxon>Actinomycetota</taxon>
        <taxon>Actinomycetes</taxon>
        <taxon>Mycobacteriales</taxon>
        <taxon>Mycobacteriaceae</taxon>
        <taxon>Mycolicibacter</taxon>
    </lineage>
</organism>
<name>A0ABU5YQX1_9MYCO</name>
<evidence type="ECO:0000256" key="2">
    <source>
        <dbReference type="ARBA" id="ARBA00022649"/>
    </source>
</evidence>
<dbReference type="EMBL" id="JAYJJT010000035">
    <property type="protein sequence ID" value="MEB3052135.1"/>
    <property type="molecule type" value="Genomic_DNA"/>
</dbReference>